<evidence type="ECO:0000313" key="3">
    <source>
        <dbReference type="Proteomes" id="UP000054477"/>
    </source>
</evidence>
<feature type="compositionally biased region" description="Polar residues" evidence="1">
    <location>
        <begin position="68"/>
        <end position="77"/>
    </location>
</feature>
<gene>
    <name evidence="2" type="ORF">K443DRAFT_202097</name>
</gene>
<proteinExistence type="predicted"/>
<feature type="compositionally biased region" description="Polar residues" evidence="1">
    <location>
        <begin position="1"/>
        <end position="10"/>
    </location>
</feature>
<dbReference type="STRING" id="1095629.A0A0C9YGX6"/>
<feature type="region of interest" description="Disordered" evidence="1">
    <location>
        <begin position="110"/>
        <end position="137"/>
    </location>
</feature>
<name>A0A0C9YGX6_9AGAR</name>
<dbReference type="AlphaFoldDB" id="A0A0C9YGX6"/>
<keyword evidence="3" id="KW-1185">Reference proteome</keyword>
<organism evidence="2 3">
    <name type="scientific">Laccaria amethystina LaAM-08-1</name>
    <dbReference type="NCBI Taxonomy" id="1095629"/>
    <lineage>
        <taxon>Eukaryota</taxon>
        <taxon>Fungi</taxon>
        <taxon>Dikarya</taxon>
        <taxon>Basidiomycota</taxon>
        <taxon>Agaricomycotina</taxon>
        <taxon>Agaricomycetes</taxon>
        <taxon>Agaricomycetidae</taxon>
        <taxon>Agaricales</taxon>
        <taxon>Agaricineae</taxon>
        <taxon>Hydnangiaceae</taxon>
        <taxon>Laccaria</taxon>
    </lineage>
</organism>
<feature type="compositionally biased region" description="Polar residues" evidence="1">
    <location>
        <begin position="17"/>
        <end position="28"/>
    </location>
</feature>
<sequence length="137" mass="15575">MQEILSSSPWTYEDESLNPSLKPSNQSGRIARRRRKLAAAGISPLPPYHPDYQEGGNTLYGGEAVSSDEYSSSNEPQITDPRIRHGSEGFEVRQDDREEMLKRYMEELGEEPGRYLRYIPEPESESDDDLPLMSATH</sequence>
<evidence type="ECO:0000256" key="1">
    <source>
        <dbReference type="SAM" id="MobiDB-lite"/>
    </source>
</evidence>
<protein>
    <submittedName>
        <fullName evidence="2">Uncharacterized protein</fullName>
    </submittedName>
</protein>
<dbReference type="HOGENOM" id="CLU_1865417_0_0_1"/>
<evidence type="ECO:0000313" key="2">
    <source>
        <dbReference type="EMBL" id="KIK07278.1"/>
    </source>
</evidence>
<dbReference type="EMBL" id="KN838548">
    <property type="protein sequence ID" value="KIK07278.1"/>
    <property type="molecule type" value="Genomic_DNA"/>
</dbReference>
<reference evidence="3" key="2">
    <citation type="submission" date="2015-01" db="EMBL/GenBank/DDBJ databases">
        <title>Evolutionary Origins and Diversification of the Mycorrhizal Mutualists.</title>
        <authorList>
            <consortium name="DOE Joint Genome Institute"/>
            <consortium name="Mycorrhizal Genomics Consortium"/>
            <person name="Kohler A."/>
            <person name="Kuo A."/>
            <person name="Nagy L.G."/>
            <person name="Floudas D."/>
            <person name="Copeland A."/>
            <person name="Barry K.W."/>
            <person name="Cichocki N."/>
            <person name="Veneault-Fourrey C."/>
            <person name="LaButti K."/>
            <person name="Lindquist E.A."/>
            <person name="Lipzen A."/>
            <person name="Lundell T."/>
            <person name="Morin E."/>
            <person name="Murat C."/>
            <person name="Riley R."/>
            <person name="Ohm R."/>
            <person name="Sun H."/>
            <person name="Tunlid A."/>
            <person name="Henrissat B."/>
            <person name="Grigoriev I.V."/>
            <person name="Hibbett D.S."/>
            <person name="Martin F."/>
        </authorList>
    </citation>
    <scope>NUCLEOTIDE SEQUENCE [LARGE SCALE GENOMIC DNA]</scope>
    <source>
        <strain evidence="3">LaAM-08-1</strain>
    </source>
</reference>
<accession>A0A0C9YGX6</accession>
<reference evidence="2 3" key="1">
    <citation type="submission" date="2014-04" db="EMBL/GenBank/DDBJ databases">
        <authorList>
            <consortium name="DOE Joint Genome Institute"/>
            <person name="Kuo A."/>
            <person name="Kohler A."/>
            <person name="Nagy L.G."/>
            <person name="Floudas D."/>
            <person name="Copeland A."/>
            <person name="Barry K.W."/>
            <person name="Cichocki N."/>
            <person name="Veneault-Fourrey C."/>
            <person name="LaButti K."/>
            <person name="Lindquist E.A."/>
            <person name="Lipzen A."/>
            <person name="Lundell T."/>
            <person name="Morin E."/>
            <person name="Murat C."/>
            <person name="Sun H."/>
            <person name="Tunlid A."/>
            <person name="Henrissat B."/>
            <person name="Grigoriev I.V."/>
            <person name="Hibbett D.S."/>
            <person name="Martin F."/>
            <person name="Nordberg H.P."/>
            <person name="Cantor M.N."/>
            <person name="Hua S.X."/>
        </authorList>
    </citation>
    <scope>NUCLEOTIDE SEQUENCE [LARGE SCALE GENOMIC DNA]</scope>
    <source>
        <strain evidence="2 3">LaAM-08-1</strain>
    </source>
</reference>
<dbReference type="Proteomes" id="UP000054477">
    <property type="component" value="Unassembled WGS sequence"/>
</dbReference>
<dbReference type="OrthoDB" id="331948at2759"/>
<feature type="compositionally biased region" description="Basic and acidic residues" evidence="1">
    <location>
        <begin position="81"/>
        <end position="90"/>
    </location>
</feature>
<feature type="region of interest" description="Disordered" evidence="1">
    <location>
        <begin position="1"/>
        <end position="90"/>
    </location>
</feature>